<keyword evidence="3" id="KW-1185">Reference proteome</keyword>
<proteinExistence type="predicted"/>
<evidence type="ECO:0000313" key="3">
    <source>
        <dbReference type="Proteomes" id="UP001152795"/>
    </source>
</evidence>
<dbReference type="Pfam" id="PF13649">
    <property type="entry name" value="Methyltransf_25"/>
    <property type="match status" value="1"/>
</dbReference>
<dbReference type="OrthoDB" id="5946438at2759"/>
<evidence type="ECO:0000259" key="1">
    <source>
        <dbReference type="Pfam" id="PF13649"/>
    </source>
</evidence>
<sequence length="165" mass="18033">MYVEVYKCQLSLITLLSDTDIRNQAYSGPALAVEQLTQKLKEFGYTNDARIDRILNLGCGTGLVGEELVKRGYKNIDGVDLTPELLEVAKAKGIYGLLQQGSMGSPECKDLGIGAKQYDAGKVGVLTLTHVESEGFNDLVHVVKPGDWCVLARRSFTECSTMRIS</sequence>
<dbReference type="InterPro" id="IPR041698">
    <property type="entry name" value="Methyltransf_25"/>
</dbReference>
<dbReference type="AlphaFoldDB" id="A0A7D9DQE4"/>
<organism evidence="2 3">
    <name type="scientific">Paramuricea clavata</name>
    <name type="common">Red gorgonian</name>
    <name type="synonym">Violescent sea-whip</name>
    <dbReference type="NCBI Taxonomy" id="317549"/>
    <lineage>
        <taxon>Eukaryota</taxon>
        <taxon>Metazoa</taxon>
        <taxon>Cnidaria</taxon>
        <taxon>Anthozoa</taxon>
        <taxon>Octocorallia</taxon>
        <taxon>Malacalcyonacea</taxon>
        <taxon>Plexauridae</taxon>
        <taxon>Paramuricea</taxon>
    </lineage>
</organism>
<comment type="caution">
    <text evidence="2">The sequence shown here is derived from an EMBL/GenBank/DDBJ whole genome shotgun (WGS) entry which is preliminary data.</text>
</comment>
<name>A0A7D9DQE4_PARCT</name>
<protein>
    <recommendedName>
        <fullName evidence="1">Methyltransferase domain-containing protein</fullName>
    </recommendedName>
</protein>
<dbReference type="InterPro" id="IPR029063">
    <property type="entry name" value="SAM-dependent_MTases_sf"/>
</dbReference>
<evidence type="ECO:0000313" key="2">
    <source>
        <dbReference type="EMBL" id="CAB3988748.1"/>
    </source>
</evidence>
<reference evidence="2" key="1">
    <citation type="submission" date="2020-04" db="EMBL/GenBank/DDBJ databases">
        <authorList>
            <person name="Alioto T."/>
            <person name="Alioto T."/>
            <person name="Gomez Garrido J."/>
        </authorList>
    </citation>
    <scope>NUCLEOTIDE SEQUENCE</scope>
    <source>
        <strain evidence="2">A484AB</strain>
    </source>
</reference>
<dbReference type="CDD" id="cd02440">
    <property type="entry name" value="AdoMet_MTases"/>
    <property type="match status" value="1"/>
</dbReference>
<dbReference type="Proteomes" id="UP001152795">
    <property type="component" value="Unassembled WGS sequence"/>
</dbReference>
<dbReference type="SUPFAM" id="SSF53335">
    <property type="entry name" value="S-adenosyl-L-methionine-dependent methyltransferases"/>
    <property type="match status" value="1"/>
</dbReference>
<gene>
    <name evidence="2" type="ORF">PACLA_8A086821</name>
</gene>
<dbReference type="EMBL" id="CACRXK020001373">
    <property type="protein sequence ID" value="CAB3988748.1"/>
    <property type="molecule type" value="Genomic_DNA"/>
</dbReference>
<feature type="domain" description="Methyltransferase" evidence="1">
    <location>
        <begin position="54"/>
        <end position="146"/>
    </location>
</feature>
<dbReference type="Gene3D" id="3.40.50.150">
    <property type="entry name" value="Vaccinia Virus protein VP39"/>
    <property type="match status" value="1"/>
</dbReference>
<accession>A0A7D9DQE4</accession>